<comment type="caution">
    <text evidence="1">The sequence shown here is derived from an EMBL/GenBank/DDBJ whole genome shotgun (WGS) entry which is preliminary data.</text>
</comment>
<sequence length="85" mass="9735">MPVTGDQATEHGLPGTANRSTKKLSEFMYLLKCLLVLNASPHRKYNISVGQVEVTCRYAPYNRWGSVQFPRYAERVDFYGRSICF</sequence>
<gene>
    <name evidence="1" type="ORF">GTOL_12674</name>
</gene>
<keyword evidence="2" id="KW-1185">Reference proteome</keyword>
<organism evidence="1 2">
    <name type="scientific">Georgfuchsia toluolica</name>
    <dbReference type="NCBI Taxonomy" id="424218"/>
    <lineage>
        <taxon>Bacteria</taxon>
        <taxon>Pseudomonadati</taxon>
        <taxon>Pseudomonadota</taxon>
        <taxon>Betaproteobacteria</taxon>
        <taxon>Nitrosomonadales</taxon>
        <taxon>Sterolibacteriaceae</taxon>
        <taxon>Georgfuchsia</taxon>
    </lineage>
</organism>
<dbReference type="Proteomes" id="UP000742786">
    <property type="component" value="Unassembled WGS sequence"/>
</dbReference>
<evidence type="ECO:0000313" key="1">
    <source>
        <dbReference type="EMBL" id="CAG4884791.1"/>
    </source>
</evidence>
<protein>
    <submittedName>
        <fullName evidence="1">Uncharacterized protein</fullName>
    </submittedName>
</protein>
<proteinExistence type="predicted"/>
<reference evidence="1" key="1">
    <citation type="submission" date="2021-04" db="EMBL/GenBank/DDBJ databases">
        <authorList>
            <person name="Hornung B."/>
        </authorList>
    </citation>
    <scope>NUCLEOTIDE SEQUENCE</scope>
    <source>
        <strain evidence="1">G5G6</strain>
    </source>
</reference>
<evidence type="ECO:0000313" key="2">
    <source>
        <dbReference type="Proteomes" id="UP000742786"/>
    </source>
</evidence>
<dbReference type="EMBL" id="CAJQUM010000001">
    <property type="protein sequence ID" value="CAG4884791.1"/>
    <property type="molecule type" value="Genomic_DNA"/>
</dbReference>
<dbReference type="AlphaFoldDB" id="A0A916J6C9"/>
<accession>A0A916J6C9</accession>
<name>A0A916J6C9_9PROT</name>